<dbReference type="STRING" id="583356.Igag_1962"/>
<name>E0STG8_IGNAA</name>
<dbReference type="AlphaFoldDB" id="E0STG8"/>
<keyword evidence="1" id="KW-0472">Membrane</keyword>
<evidence type="ECO:0000313" key="3">
    <source>
        <dbReference type="Proteomes" id="UP000001304"/>
    </source>
</evidence>
<protein>
    <submittedName>
        <fullName evidence="2">Uncharacterized protein</fullName>
    </submittedName>
</protein>
<sequence length="330" mass="36005">MKGISEFIALLIVVGIVIGAAIVGSGIISNILMKQSPKGADIVGKLFWLWEKLDNGYVLYIHGPLTNVGSEVVNITRIEVSYGGKKYNADFTKMTLHPGEYNEILARTAVDTLPPTSTVTVIVYYCTPSGCSTSIISATVRMTEYVSMYEVVTVTLPVGVTIIQTVTTTVPRITYTTVTQTVSTTTTVTTTRTVSQIVTTTVATTQTVTRTTTATATSTVIKPAWLIDFSACYSVYNNIIVVGTLDKPVNKDAEYIPYVAKYFKCSVFGCSEVAVKPFDFVERSIISSYGPIDPPWFGHFKVEVWSVDPSSGQLLEKMWESNVDPNTRCA</sequence>
<dbReference type="EMBL" id="CP002098">
    <property type="protein sequence ID" value="ADM28754.1"/>
    <property type="molecule type" value="Genomic_DNA"/>
</dbReference>
<evidence type="ECO:0000256" key="1">
    <source>
        <dbReference type="SAM" id="Phobius"/>
    </source>
</evidence>
<dbReference type="HOGENOM" id="CLU_840943_0_0_2"/>
<dbReference type="BioCyc" id="IAGG583356:GHAH-1951-MONOMER"/>
<keyword evidence="3" id="KW-1185">Reference proteome</keyword>
<evidence type="ECO:0000313" key="2">
    <source>
        <dbReference type="EMBL" id="ADM28754.1"/>
    </source>
</evidence>
<dbReference type="KEGG" id="iag:Igag_1962"/>
<gene>
    <name evidence="2" type="ordered locus">Igag_1962</name>
</gene>
<keyword evidence="1" id="KW-1133">Transmembrane helix</keyword>
<proteinExistence type="predicted"/>
<dbReference type="Proteomes" id="UP000001304">
    <property type="component" value="Chromosome"/>
</dbReference>
<reference evidence="2 3" key="1">
    <citation type="journal article" date="2010" name="Stand. Genomic Sci.">
        <title>Complete genome sequence of Ignisphaera aggregans type strain (AQ1.S1).</title>
        <authorList>
            <person name="Goker M."/>
            <person name="Held B."/>
            <person name="Lapidus A."/>
            <person name="Nolan M."/>
            <person name="Spring S."/>
            <person name="Yasawong M."/>
            <person name="Lucas S."/>
            <person name="Glavina Del Rio T."/>
            <person name="Tice H."/>
            <person name="Cheng J.F."/>
            <person name="Goodwin L."/>
            <person name="Tapia R."/>
            <person name="Pitluck S."/>
            <person name="Liolios K."/>
            <person name="Ivanova N."/>
            <person name="Mavromatis K."/>
            <person name="Mikhailova N."/>
            <person name="Pati A."/>
            <person name="Chen A."/>
            <person name="Palaniappan K."/>
            <person name="Brambilla E."/>
            <person name="Land M."/>
            <person name="Hauser L."/>
            <person name="Chang Y.J."/>
            <person name="Jeffries C.D."/>
            <person name="Brettin T."/>
            <person name="Detter J.C."/>
            <person name="Han C."/>
            <person name="Rohde M."/>
            <person name="Sikorski J."/>
            <person name="Woyke T."/>
            <person name="Bristow J."/>
            <person name="Eisen J.A."/>
            <person name="Markowitz V."/>
            <person name="Hugenholtz P."/>
            <person name="Kyrpides N.C."/>
            <person name="Klenk H.P."/>
        </authorList>
    </citation>
    <scope>NUCLEOTIDE SEQUENCE [LARGE SCALE GENOMIC DNA]</scope>
    <source>
        <strain evidence="3">DSM 17230 / JCM 13409 / AQ1.S1</strain>
    </source>
</reference>
<keyword evidence="1" id="KW-0812">Transmembrane</keyword>
<feature type="transmembrane region" description="Helical" evidence="1">
    <location>
        <begin position="7"/>
        <end position="28"/>
    </location>
</feature>
<accession>E0STG8</accession>
<organism evidence="2 3">
    <name type="scientific">Ignisphaera aggregans (strain DSM 17230 / JCM 13409 / AQ1.S1)</name>
    <dbReference type="NCBI Taxonomy" id="583356"/>
    <lineage>
        <taxon>Archaea</taxon>
        <taxon>Thermoproteota</taxon>
        <taxon>Thermoprotei</taxon>
        <taxon>Desulfurococcales</taxon>
        <taxon>Desulfurococcaceae</taxon>
        <taxon>Ignisphaera</taxon>
    </lineage>
</organism>